<evidence type="ECO:0000313" key="2">
    <source>
        <dbReference type="Proteomes" id="UP001486207"/>
    </source>
</evidence>
<dbReference type="SUPFAM" id="SSF48371">
    <property type="entry name" value="ARM repeat"/>
    <property type="match status" value="1"/>
</dbReference>
<comment type="caution">
    <text evidence="1">The sequence shown here is derived from an EMBL/GenBank/DDBJ whole genome shotgun (WGS) entry which is preliminary data.</text>
</comment>
<dbReference type="Gene3D" id="1.25.10.10">
    <property type="entry name" value="Leucine-rich Repeat Variant"/>
    <property type="match status" value="1"/>
</dbReference>
<name>A0ABV1XTX9_9ACTN</name>
<keyword evidence="2" id="KW-1185">Reference proteome</keyword>
<dbReference type="Proteomes" id="UP001486207">
    <property type="component" value="Unassembled WGS sequence"/>
</dbReference>
<dbReference type="EMBL" id="JBEPFB010000009">
    <property type="protein sequence ID" value="MER7375056.1"/>
    <property type="molecule type" value="Genomic_DNA"/>
</dbReference>
<dbReference type="InterPro" id="IPR016024">
    <property type="entry name" value="ARM-type_fold"/>
</dbReference>
<evidence type="ECO:0008006" key="3">
    <source>
        <dbReference type="Google" id="ProtNLM"/>
    </source>
</evidence>
<evidence type="ECO:0000313" key="1">
    <source>
        <dbReference type="EMBL" id="MER7375056.1"/>
    </source>
</evidence>
<gene>
    <name evidence="1" type="ORF">ABT384_20715</name>
</gene>
<dbReference type="InterPro" id="IPR011989">
    <property type="entry name" value="ARM-like"/>
</dbReference>
<sequence length="199" mass="22207">MPDLSRTSRRLILHDRVEGADIQELAQRAGWTFLGDIDRDPERGVFYEAKWDIGNGGSAHYIVDEFADVPYMVVVHEDPSVTDETLATIEQSLAVWTVDEMLEDCYVNVWPAGWVKALLRVGAGAPLSAVPEIVEHIEFSAEHKYAEVRRAAVWAMTYTAWPEFQGCLTRLSGTDEDEEVAREAGLALEQLAESGVIEL</sequence>
<dbReference type="RefSeq" id="WP_190072056.1">
    <property type="nucleotide sequence ID" value="NZ_BNBM01000009.1"/>
</dbReference>
<organism evidence="1 2">
    <name type="scientific">Streptomyces lanatus</name>
    <dbReference type="NCBI Taxonomy" id="66900"/>
    <lineage>
        <taxon>Bacteria</taxon>
        <taxon>Bacillati</taxon>
        <taxon>Actinomycetota</taxon>
        <taxon>Actinomycetes</taxon>
        <taxon>Kitasatosporales</taxon>
        <taxon>Streptomycetaceae</taxon>
        <taxon>Streptomyces</taxon>
    </lineage>
</organism>
<accession>A0ABV1XTX9</accession>
<proteinExistence type="predicted"/>
<protein>
    <recommendedName>
        <fullName evidence="3">HEAT repeat domain-containing protein</fullName>
    </recommendedName>
</protein>
<reference evidence="1 2" key="1">
    <citation type="submission" date="2024-06" db="EMBL/GenBank/DDBJ databases">
        <title>The Natural Products Discovery Center: Release of the First 8490 Sequenced Strains for Exploring Actinobacteria Biosynthetic Diversity.</title>
        <authorList>
            <person name="Kalkreuter E."/>
            <person name="Kautsar S.A."/>
            <person name="Yang D."/>
            <person name="Bader C.D."/>
            <person name="Teijaro C.N."/>
            <person name="Fluegel L."/>
            <person name="Davis C.M."/>
            <person name="Simpson J.R."/>
            <person name="Lauterbach L."/>
            <person name="Steele A.D."/>
            <person name="Gui C."/>
            <person name="Meng S."/>
            <person name="Li G."/>
            <person name="Viehrig K."/>
            <person name="Ye F."/>
            <person name="Su P."/>
            <person name="Kiefer A.F."/>
            <person name="Nichols A."/>
            <person name="Cepeda A.J."/>
            <person name="Yan W."/>
            <person name="Fan B."/>
            <person name="Jiang Y."/>
            <person name="Adhikari A."/>
            <person name="Zheng C.-J."/>
            <person name="Schuster L."/>
            <person name="Cowan T.M."/>
            <person name="Smanski M.J."/>
            <person name="Chevrette M.G."/>
            <person name="De Carvalho L.P.S."/>
            <person name="Shen B."/>
        </authorList>
    </citation>
    <scope>NUCLEOTIDE SEQUENCE [LARGE SCALE GENOMIC DNA]</scope>
    <source>
        <strain evidence="1 2">NPDC000155</strain>
    </source>
</reference>